<keyword evidence="3" id="KW-1185">Reference proteome</keyword>
<dbReference type="EMBL" id="JAZHOU010000007">
    <property type="protein sequence ID" value="MEF3080362.1"/>
    <property type="molecule type" value="Genomic_DNA"/>
</dbReference>
<comment type="caution">
    <text evidence="2">The sequence shown here is derived from an EMBL/GenBank/DDBJ whole genome shotgun (WGS) entry which is preliminary data.</text>
</comment>
<dbReference type="PANTHER" id="PTHR32385:SF15">
    <property type="entry name" value="INOSITOL PHOSPHOCERAMIDE MANNOSYLTRANSFERASE 1"/>
    <property type="match status" value="1"/>
</dbReference>
<accession>A0ABU7W9D1</accession>
<reference evidence="2 3" key="1">
    <citation type="submission" date="2024-02" db="EMBL/GenBank/DDBJ databases">
        <title>Winogradskyella poriferorum JCM 12885.</title>
        <authorList>
            <person name="Zhang D.-F."/>
            <person name="Fu Z.-Y."/>
        </authorList>
    </citation>
    <scope>NUCLEOTIDE SEQUENCE [LARGE SCALE GENOMIC DNA]</scope>
    <source>
        <strain evidence="2 3">JCM 12885</strain>
    </source>
</reference>
<dbReference type="InterPro" id="IPR051706">
    <property type="entry name" value="Glycosyltransferase_domain"/>
</dbReference>
<dbReference type="PANTHER" id="PTHR32385">
    <property type="entry name" value="MANNOSYL PHOSPHORYLINOSITOL CERAMIDE SYNTHASE"/>
    <property type="match status" value="1"/>
</dbReference>
<evidence type="ECO:0000256" key="1">
    <source>
        <dbReference type="ARBA" id="ARBA00022679"/>
    </source>
</evidence>
<dbReference type="RefSeq" id="WP_331811063.1">
    <property type="nucleotide sequence ID" value="NZ_JAZHOU010000007.1"/>
</dbReference>
<organism evidence="2 3">
    <name type="scientific">Winogradskyella poriferorum</name>
    <dbReference type="NCBI Taxonomy" id="307627"/>
    <lineage>
        <taxon>Bacteria</taxon>
        <taxon>Pseudomonadati</taxon>
        <taxon>Bacteroidota</taxon>
        <taxon>Flavobacteriia</taxon>
        <taxon>Flavobacteriales</taxon>
        <taxon>Flavobacteriaceae</taxon>
        <taxon>Winogradskyella</taxon>
    </lineage>
</organism>
<dbReference type="Gene3D" id="3.90.550.20">
    <property type="match status" value="1"/>
</dbReference>
<protein>
    <submittedName>
        <fullName evidence="2">Glycosyltransferase</fullName>
    </submittedName>
</protein>
<evidence type="ECO:0000313" key="2">
    <source>
        <dbReference type="EMBL" id="MEF3080362.1"/>
    </source>
</evidence>
<dbReference type="Proteomes" id="UP001356704">
    <property type="component" value="Unassembled WGS sequence"/>
</dbReference>
<keyword evidence="1" id="KW-0808">Transferase</keyword>
<sequence>MIPKIIHYCWFGNKSKSKTALRCLDSWKTYAPDFEIKEWNESNTKQFQNKFYKDAYRKKKYAFVADVIRTSVLYTHGGIYMDLDMLLLKPINHLLIYDFFSGYEVEDRVNFALFGGIKGHRFFKSMHQFYKTTPFNQFSLPVITHTFSPIINEETLQENEVILDPDFFYALTYQNREQEFKKYVTINSIAVHLWDHSWEQKEEKETLWILIKKIKVVLVDYLFFNYPKAYFKRYFKEFSRKIAHKILLKS</sequence>
<dbReference type="Pfam" id="PF04488">
    <property type="entry name" value="Gly_transf_sug"/>
    <property type="match status" value="1"/>
</dbReference>
<proteinExistence type="predicted"/>
<dbReference type="InterPro" id="IPR007577">
    <property type="entry name" value="GlycoTrfase_DXD_sugar-bd_CS"/>
</dbReference>
<evidence type="ECO:0000313" key="3">
    <source>
        <dbReference type="Proteomes" id="UP001356704"/>
    </source>
</evidence>
<dbReference type="InterPro" id="IPR029044">
    <property type="entry name" value="Nucleotide-diphossugar_trans"/>
</dbReference>
<dbReference type="SUPFAM" id="SSF53448">
    <property type="entry name" value="Nucleotide-diphospho-sugar transferases"/>
    <property type="match status" value="1"/>
</dbReference>
<gene>
    <name evidence="2" type="ORF">V1468_15210</name>
</gene>
<name>A0ABU7W9D1_9FLAO</name>